<organism evidence="1 2">
    <name type="scientific">Pseudorhodoferax soli</name>
    <dbReference type="NCBI Taxonomy" id="545864"/>
    <lineage>
        <taxon>Bacteria</taxon>
        <taxon>Pseudomonadati</taxon>
        <taxon>Pseudomonadota</taxon>
        <taxon>Betaproteobacteria</taxon>
        <taxon>Burkholderiales</taxon>
        <taxon>Comamonadaceae</taxon>
    </lineage>
</organism>
<keyword evidence="2" id="KW-1185">Reference proteome</keyword>
<reference evidence="1 2" key="1">
    <citation type="submission" date="2018-07" db="EMBL/GenBank/DDBJ databases">
        <title>Genomic Encyclopedia of Type Strains, Phase IV (KMG-IV): sequencing the most valuable type-strain genomes for metagenomic binning, comparative biology and taxonomic classification.</title>
        <authorList>
            <person name="Goeker M."/>
        </authorList>
    </citation>
    <scope>NUCLEOTIDE SEQUENCE [LARGE SCALE GENOMIC DNA]</scope>
    <source>
        <strain evidence="1 2">DSM 21634</strain>
    </source>
</reference>
<gene>
    <name evidence="1" type="ORF">DES41_111190</name>
</gene>
<sequence length="41" mass="4595">MTKTVISFDDFDNAQAVREGWGLFNANGVLEIQRIDEPEPA</sequence>
<evidence type="ECO:0000313" key="2">
    <source>
        <dbReference type="Proteomes" id="UP000252884"/>
    </source>
</evidence>
<name>A0A368XE47_9BURK</name>
<dbReference type="EMBL" id="QPJK01000011">
    <property type="protein sequence ID" value="RCW66232.1"/>
    <property type="molecule type" value="Genomic_DNA"/>
</dbReference>
<proteinExistence type="predicted"/>
<dbReference type="RefSeq" id="WP_281277248.1">
    <property type="nucleotide sequence ID" value="NZ_QPJK01000011.1"/>
</dbReference>
<evidence type="ECO:0000313" key="1">
    <source>
        <dbReference type="EMBL" id="RCW66232.1"/>
    </source>
</evidence>
<comment type="caution">
    <text evidence="1">The sequence shown here is derived from an EMBL/GenBank/DDBJ whole genome shotgun (WGS) entry which is preliminary data.</text>
</comment>
<dbReference type="AlphaFoldDB" id="A0A368XE47"/>
<protein>
    <submittedName>
        <fullName evidence="1">Uncharacterized protein</fullName>
    </submittedName>
</protein>
<accession>A0A368XE47</accession>
<dbReference type="Proteomes" id="UP000252884">
    <property type="component" value="Unassembled WGS sequence"/>
</dbReference>